<proteinExistence type="predicted"/>
<dbReference type="EMBL" id="HBHX01032979">
    <property type="protein sequence ID" value="CAE0117635.1"/>
    <property type="molecule type" value="Transcribed_RNA"/>
</dbReference>
<protein>
    <submittedName>
        <fullName evidence="2">Uncharacterized protein</fullName>
    </submittedName>
</protein>
<sequence length="108" mass="11480">MRPPVVLAAGSPCGSVPHPAPNEAAVQASGAMSETTMRKRVELVRRVQDRPPVQFSPEVLARVRVLKEMQKAAMQGAMEGMGDALRDLSSNPITVPCGSREGATRTSL</sequence>
<dbReference type="AlphaFoldDB" id="A0A7S3F0V7"/>
<reference evidence="2" key="1">
    <citation type="submission" date="2021-01" db="EMBL/GenBank/DDBJ databases">
        <authorList>
            <person name="Corre E."/>
            <person name="Pelletier E."/>
            <person name="Niang G."/>
            <person name="Scheremetjew M."/>
            <person name="Finn R."/>
            <person name="Kale V."/>
            <person name="Holt S."/>
            <person name="Cochrane G."/>
            <person name="Meng A."/>
            <person name="Brown T."/>
            <person name="Cohen L."/>
        </authorList>
    </citation>
    <scope>NUCLEOTIDE SEQUENCE</scope>
    <source>
        <strain evidence="2">CCMP281</strain>
    </source>
</reference>
<evidence type="ECO:0000256" key="1">
    <source>
        <dbReference type="SAM" id="MobiDB-lite"/>
    </source>
</evidence>
<gene>
    <name evidence="2" type="ORF">HERI1096_LOCUS18334</name>
</gene>
<feature type="region of interest" description="Disordered" evidence="1">
    <location>
        <begin position="83"/>
        <end position="108"/>
    </location>
</feature>
<feature type="region of interest" description="Disordered" evidence="1">
    <location>
        <begin position="1"/>
        <end position="34"/>
    </location>
</feature>
<accession>A0A7S3F0V7</accession>
<organism evidence="2">
    <name type="scientific">Haptolina ericina</name>
    <dbReference type="NCBI Taxonomy" id="156174"/>
    <lineage>
        <taxon>Eukaryota</taxon>
        <taxon>Haptista</taxon>
        <taxon>Haptophyta</taxon>
        <taxon>Prymnesiophyceae</taxon>
        <taxon>Prymnesiales</taxon>
        <taxon>Prymnesiaceae</taxon>
        <taxon>Haptolina</taxon>
    </lineage>
</organism>
<evidence type="ECO:0000313" key="2">
    <source>
        <dbReference type="EMBL" id="CAE0117635.1"/>
    </source>
</evidence>
<name>A0A7S3F0V7_9EUKA</name>